<sequence>MRRIATIGVYGFTAETFAEKLTSAGVGLLLDVRQRRGVRGSEYAWANSAQLQRLLAAADIGYRHVKELAPTTEMRQLQYREDDRQGVGKRDRVALAPEYTEHYTREILDPFDLGALVAELPSSTTTGLLCVERDPEACHRSLVAARLHTDHRLPVTDLRPDQGLNYL</sequence>
<reference evidence="2" key="1">
    <citation type="journal article" date="2019" name="Int. J. Syst. Evol. Microbiol.">
        <title>The Global Catalogue of Microorganisms (GCM) 10K type strain sequencing project: providing services to taxonomists for standard genome sequencing and annotation.</title>
        <authorList>
            <consortium name="The Broad Institute Genomics Platform"/>
            <consortium name="The Broad Institute Genome Sequencing Center for Infectious Disease"/>
            <person name="Wu L."/>
            <person name="Ma J."/>
        </authorList>
    </citation>
    <scope>NUCLEOTIDE SEQUENCE [LARGE SCALE GENOMIC DNA]</scope>
    <source>
        <strain evidence="2">JCM 17494</strain>
    </source>
</reference>
<comment type="caution">
    <text evidence="1">The sequence shown here is derived from an EMBL/GenBank/DDBJ whole genome shotgun (WGS) entry which is preliminary data.</text>
</comment>
<evidence type="ECO:0008006" key="3">
    <source>
        <dbReference type="Google" id="ProtNLM"/>
    </source>
</evidence>
<keyword evidence="2" id="KW-1185">Reference proteome</keyword>
<dbReference type="PANTHER" id="PTHR39337">
    <property type="entry name" value="BLR5642 PROTEIN"/>
    <property type="match status" value="1"/>
</dbReference>
<dbReference type="InterPro" id="IPR007438">
    <property type="entry name" value="DUF488"/>
</dbReference>
<dbReference type="Proteomes" id="UP001500711">
    <property type="component" value="Unassembled WGS sequence"/>
</dbReference>
<evidence type="ECO:0000313" key="2">
    <source>
        <dbReference type="Proteomes" id="UP001500711"/>
    </source>
</evidence>
<dbReference type="EMBL" id="BAABBE010000016">
    <property type="protein sequence ID" value="GAA3660989.1"/>
    <property type="molecule type" value="Genomic_DNA"/>
</dbReference>
<name>A0ABP7BJV4_9PSEU</name>
<gene>
    <name evidence="1" type="ORF">GCM10022267_53950</name>
</gene>
<dbReference type="PANTHER" id="PTHR39337:SF1">
    <property type="entry name" value="BLR5642 PROTEIN"/>
    <property type="match status" value="1"/>
</dbReference>
<dbReference type="RefSeq" id="WP_346132771.1">
    <property type="nucleotide sequence ID" value="NZ_BAABBE010000016.1"/>
</dbReference>
<protein>
    <recommendedName>
        <fullName evidence="3">DUF488 domain-containing protein</fullName>
    </recommendedName>
</protein>
<evidence type="ECO:0000313" key="1">
    <source>
        <dbReference type="EMBL" id="GAA3660989.1"/>
    </source>
</evidence>
<proteinExistence type="predicted"/>
<accession>A0ABP7BJV4</accession>
<organism evidence="1 2">
    <name type="scientific">Lentzea roselyniae</name>
    <dbReference type="NCBI Taxonomy" id="531940"/>
    <lineage>
        <taxon>Bacteria</taxon>
        <taxon>Bacillati</taxon>
        <taxon>Actinomycetota</taxon>
        <taxon>Actinomycetes</taxon>
        <taxon>Pseudonocardiales</taxon>
        <taxon>Pseudonocardiaceae</taxon>
        <taxon>Lentzea</taxon>
    </lineage>
</organism>
<dbReference type="Pfam" id="PF04343">
    <property type="entry name" value="DUF488"/>
    <property type="match status" value="1"/>
</dbReference>